<organism evidence="7 8">
    <name type="scientific">candidate division TA06 bacterium DG_26</name>
    <dbReference type="NCBI Taxonomy" id="1703771"/>
    <lineage>
        <taxon>Bacteria</taxon>
        <taxon>Bacteria division TA06</taxon>
    </lineage>
</organism>
<feature type="domain" description="Transketolase N-terminal" evidence="6">
    <location>
        <begin position="10"/>
        <end position="266"/>
    </location>
</feature>
<comment type="similarity">
    <text evidence="2">Belongs to the transketolase family.</text>
</comment>
<dbReference type="GO" id="GO:0016740">
    <property type="term" value="F:transferase activity"/>
    <property type="evidence" value="ECO:0007669"/>
    <property type="project" value="UniProtKB-KW"/>
</dbReference>
<keyword evidence="5" id="KW-0786">Thiamine pyrophosphate</keyword>
<evidence type="ECO:0000256" key="2">
    <source>
        <dbReference type="ARBA" id="ARBA00007131"/>
    </source>
</evidence>
<dbReference type="PROSITE" id="PS00801">
    <property type="entry name" value="TRANSKETOLASE_1"/>
    <property type="match status" value="1"/>
</dbReference>
<comment type="caution">
    <text evidence="7">The sequence shown here is derived from an EMBL/GenBank/DDBJ whole genome shotgun (WGS) entry which is preliminary data.</text>
</comment>
<dbReference type="CDD" id="cd02012">
    <property type="entry name" value="TPP_TK"/>
    <property type="match status" value="1"/>
</dbReference>
<comment type="cofactor">
    <cofactor evidence="1">
        <name>thiamine diphosphate</name>
        <dbReference type="ChEBI" id="CHEBI:58937"/>
    </cofactor>
</comment>
<dbReference type="InterPro" id="IPR005474">
    <property type="entry name" value="Transketolase_N"/>
</dbReference>
<proteinExistence type="inferred from homology"/>
<dbReference type="Proteomes" id="UP000051124">
    <property type="component" value="Unassembled WGS sequence"/>
</dbReference>
<protein>
    <submittedName>
        <fullName evidence="7">Transketolase</fullName>
    </submittedName>
</protein>
<reference evidence="7 8" key="1">
    <citation type="journal article" date="2015" name="Microbiome">
        <title>Genomic resolution of linkages in carbon, nitrogen, and sulfur cycling among widespread estuary sediment bacteria.</title>
        <authorList>
            <person name="Baker B.J."/>
            <person name="Lazar C.S."/>
            <person name="Teske A.P."/>
            <person name="Dick G.J."/>
        </authorList>
    </citation>
    <scope>NUCLEOTIDE SEQUENCE [LARGE SCALE GENOMIC DNA]</scope>
    <source>
        <strain evidence="7">DG_26</strain>
    </source>
</reference>
<dbReference type="PANTHER" id="PTHR47514:SF1">
    <property type="entry name" value="TRANSKETOLASE N-TERMINAL SECTION-RELATED"/>
    <property type="match status" value="1"/>
</dbReference>
<evidence type="ECO:0000256" key="1">
    <source>
        <dbReference type="ARBA" id="ARBA00001964"/>
    </source>
</evidence>
<accession>A0A0S7WLS8</accession>
<dbReference type="AlphaFoldDB" id="A0A0S7WLS8"/>
<dbReference type="GO" id="GO:0046872">
    <property type="term" value="F:metal ion binding"/>
    <property type="evidence" value="ECO:0007669"/>
    <property type="project" value="UniProtKB-KW"/>
</dbReference>
<name>A0A0S7WLS8_UNCT6</name>
<dbReference type="InterPro" id="IPR049557">
    <property type="entry name" value="Transketolase_CS"/>
</dbReference>
<sequence>MTEFDELKDLAKSTRREIISMIAKAGSGHPGGSLSIVEILVYLYSRELRVNPEDPEWDDRDRVVLSKGHGAPALYAVLALKRFFPLSELSTLRRLDSRLQGHPDMLLTPGIDMTTGSLGQGLSVANGMAIGSRLRGKRIRVFAIIGDGECQEGQIWEAAMAAGYHKLDNLICFLDHNRLQLDGPTEKIMDLEPLADKWRAFNWNVQEIDGHDFVQIQRALERAKKERGAPHLILAHTVKGKGVSFMEHNPVWHGKAPKPEELKKALEEFQNG</sequence>
<dbReference type="SUPFAM" id="SSF52518">
    <property type="entry name" value="Thiamin diphosphate-binding fold (THDP-binding)"/>
    <property type="match status" value="1"/>
</dbReference>
<dbReference type="PANTHER" id="PTHR47514">
    <property type="entry name" value="TRANSKETOLASE N-TERMINAL SECTION-RELATED"/>
    <property type="match status" value="1"/>
</dbReference>
<dbReference type="InterPro" id="IPR029061">
    <property type="entry name" value="THDP-binding"/>
</dbReference>
<evidence type="ECO:0000256" key="4">
    <source>
        <dbReference type="ARBA" id="ARBA00022723"/>
    </source>
</evidence>
<keyword evidence="3" id="KW-0808">Transferase</keyword>
<dbReference type="PATRIC" id="fig|1703771.3.peg.1524"/>
<dbReference type="EMBL" id="LIZT01000006">
    <property type="protein sequence ID" value="KPJ51110.1"/>
    <property type="molecule type" value="Genomic_DNA"/>
</dbReference>
<evidence type="ECO:0000313" key="7">
    <source>
        <dbReference type="EMBL" id="KPJ51110.1"/>
    </source>
</evidence>
<evidence type="ECO:0000259" key="6">
    <source>
        <dbReference type="Pfam" id="PF00456"/>
    </source>
</evidence>
<dbReference type="Gene3D" id="3.40.50.970">
    <property type="match status" value="1"/>
</dbReference>
<evidence type="ECO:0000256" key="5">
    <source>
        <dbReference type="ARBA" id="ARBA00023052"/>
    </source>
</evidence>
<evidence type="ECO:0000313" key="8">
    <source>
        <dbReference type="Proteomes" id="UP000051124"/>
    </source>
</evidence>
<keyword evidence="4" id="KW-0479">Metal-binding</keyword>
<gene>
    <name evidence="7" type="ORF">AMJ40_00980</name>
</gene>
<evidence type="ECO:0000256" key="3">
    <source>
        <dbReference type="ARBA" id="ARBA00022679"/>
    </source>
</evidence>
<dbReference type="Pfam" id="PF00456">
    <property type="entry name" value="Transketolase_N"/>
    <property type="match status" value="1"/>
</dbReference>